<dbReference type="OrthoDB" id="2186662at2759"/>
<dbReference type="GO" id="GO:0036064">
    <property type="term" value="C:ciliary basal body"/>
    <property type="evidence" value="ECO:0007669"/>
    <property type="project" value="TreeGrafter"/>
</dbReference>
<accession>A0A8J1UWJ2</accession>
<evidence type="ECO:0000259" key="11">
    <source>
        <dbReference type="Pfam" id="PF24762"/>
    </source>
</evidence>
<evidence type="ECO:0000256" key="3">
    <source>
        <dbReference type="ARBA" id="ARBA00022574"/>
    </source>
</evidence>
<keyword evidence="5" id="KW-0802">TPR repeat</keyword>
<keyword evidence="13" id="KW-1185">Reference proteome</keyword>
<evidence type="ECO:0000256" key="8">
    <source>
        <dbReference type="ARBA" id="ARBA00038130"/>
    </source>
</evidence>
<dbReference type="FunFam" id="1.25.40.470:FF:000008">
    <property type="entry name" value="Intraflagellar transport protein 172 homolog"/>
    <property type="match status" value="1"/>
</dbReference>
<dbReference type="SUPFAM" id="SSF50969">
    <property type="entry name" value="YVTN repeat-like/Quinoprotein amine dehydrogenase"/>
    <property type="match status" value="1"/>
</dbReference>
<keyword evidence="3" id="KW-0853">WD repeat</keyword>
<evidence type="ECO:0000256" key="2">
    <source>
        <dbReference type="ARBA" id="ARBA00022473"/>
    </source>
</evidence>
<dbReference type="InterPro" id="IPR015943">
    <property type="entry name" value="WD40/YVTN_repeat-like_dom_sf"/>
</dbReference>
<dbReference type="PANTHER" id="PTHR15722:SF2">
    <property type="entry name" value="INTRAFLAGELLAR TRANSPORT PROTEIN 172 HOMOLOG"/>
    <property type="match status" value="1"/>
</dbReference>
<dbReference type="FunFam" id="1.25.40.470:FF:000013">
    <property type="entry name" value="intraflagellar transport protein 172 homolog"/>
    <property type="match status" value="1"/>
</dbReference>
<dbReference type="InterPro" id="IPR001680">
    <property type="entry name" value="WD40_rpt"/>
</dbReference>
<evidence type="ECO:0000256" key="5">
    <source>
        <dbReference type="ARBA" id="ARBA00022803"/>
    </source>
</evidence>
<dbReference type="GO" id="GO:0005930">
    <property type="term" value="C:axoneme"/>
    <property type="evidence" value="ECO:0007669"/>
    <property type="project" value="TreeGrafter"/>
</dbReference>
<evidence type="ECO:0000259" key="10">
    <source>
        <dbReference type="Pfam" id="PF23387"/>
    </source>
</evidence>
<evidence type="ECO:0000313" key="12">
    <source>
        <dbReference type="EMBL" id="CAH1772611.1"/>
    </source>
</evidence>
<dbReference type="FunFam" id="2.130.10.10:FF:001535">
    <property type="entry name" value="Intraflagellar transport protein 172 homolog"/>
    <property type="match status" value="1"/>
</dbReference>
<dbReference type="InterPro" id="IPR056157">
    <property type="entry name" value="TPR_IFT80_172_dom"/>
</dbReference>
<keyword evidence="7" id="KW-0966">Cell projection</keyword>
<keyword evidence="4" id="KW-0677">Repeat</keyword>
<dbReference type="GO" id="GO:0030992">
    <property type="term" value="C:intraciliary transport particle B"/>
    <property type="evidence" value="ECO:0007669"/>
    <property type="project" value="TreeGrafter"/>
</dbReference>
<feature type="domain" description="IFT80/172/WDR35 TPR" evidence="10">
    <location>
        <begin position="627"/>
        <end position="757"/>
    </location>
</feature>
<dbReference type="InterPro" id="IPR011044">
    <property type="entry name" value="Quino_amine_DH_bsu"/>
</dbReference>
<comment type="subcellular location">
    <subcellularLocation>
        <location evidence="1">Cell projection</location>
        <location evidence="1">Cilium</location>
    </subcellularLocation>
</comment>
<organism evidence="12 13">
    <name type="scientific">Owenia fusiformis</name>
    <name type="common">Polychaete worm</name>
    <dbReference type="NCBI Taxonomy" id="6347"/>
    <lineage>
        <taxon>Eukaryota</taxon>
        <taxon>Metazoa</taxon>
        <taxon>Spiralia</taxon>
        <taxon>Lophotrochozoa</taxon>
        <taxon>Annelida</taxon>
        <taxon>Polychaeta</taxon>
        <taxon>Sedentaria</taxon>
        <taxon>Canalipalpata</taxon>
        <taxon>Sabellida</taxon>
        <taxon>Oweniida</taxon>
        <taxon>Oweniidae</taxon>
        <taxon>Owenia</taxon>
    </lineage>
</organism>
<comment type="caution">
    <text evidence="12">The sequence shown here is derived from an EMBL/GenBank/DDBJ whole genome shotgun (WGS) entry which is preliminary data.</text>
</comment>
<dbReference type="SUPFAM" id="SSF50978">
    <property type="entry name" value="WD40 repeat-like"/>
    <property type="match status" value="1"/>
</dbReference>
<dbReference type="FunFam" id="1.25.40.470:FF:000012">
    <property type="entry name" value="intraflagellar transport protein 172 homolog"/>
    <property type="match status" value="1"/>
</dbReference>
<dbReference type="Gene3D" id="1.25.40.470">
    <property type="match status" value="3"/>
</dbReference>
<name>A0A8J1UWJ2_OWEFU</name>
<keyword evidence="2" id="KW-0217">Developmental protein</keyword>
<evidence type="ECO:0000256" key="7">
    <source>
        <dbReference type="ARBA" id="ARBA00023273"/>
    </source>
</evidence>
<dbReference type="FunFam" id="2.130.10.10:FF:002910">
    <property type="entry name" value="Predicted protein"/>
    <property type="match status" value="1"/>
</dbReference>
<dbReference type="InterPro" id="IPR011990">
    <property type="entry name" value="TPR-like_helical_dom_sf"/>
</dbReference>
<dbReference type="Pfam" id="PF24762">
    <property type="entry name" value="TPR_IF140-IFT172"/>
    <property type="match status" value="1"/>
</dbReference>
<dbReference type="EMBL" id="CAIIXF020000001">
    <property type="protein sequence ID" value="CAH1772611.1"/>
    <property type="molecule type" value="Genomic_DNA"/>
</dbReference>
<evidence type="ECO:0000256" key="6">
    <source>
        <dbReference type="ARBA" id="ARBA00023069"/>
    </source>
</evidence>
<sequence>MNLKHLKTLLPPQEGAAKIMAAVFSPNNQKLAICTSDRVIVLFDENGEKRDKFSTKPADAKYGKKSYMVKGLAFSPDSTKIAIGQTDNIIFVYKIGEGWGEKKSICNKFVQQSAVTTLIWPPDNQIVFGTADGKIRLANVKSNKSSTLYNTDIYVVSLTMNPSGKGILSGHADGAIVRYFFDDEGTGDSVGKLCTHSCPPYALAWANNSIVAAGCDKRVVAYGREGRVLQQFDYSREEDEHEFTTAISSPSGQAVVLGSYDRLRMITWSPRKGMWEEGKCKDISNLYTITALAWKKEGSKIVAGTLCGGLELFDCASKKQIYKNKYEMTHVGPSQVIVREMSSGSKINLRSNYGYEIDEVKIMGKDRYLVAHTSDTLLLGDMQTRALSEVPWQGSGGNEKYYFDNENVCMIFNAGELSLVEYGSNEILGSVRTEFMNPHLISVRLNERKQRGVDDNKKMAYLIDLKTIAIMEMTMGLNLGQVSHDSKLDWLELNETGRYLLFRDKQLKLHLYDIESQHRTTILNYCSYVQWVPGSDVVVAQNRGNLCIWYNIDAPERVTMFPIKGDIVDLERTDNKTEVLVKEGVTTISYTLDEGLIEFGTAIDDGDFGRAVTFLETLEMSSETEAMWKTLSKLSLEAKQIHIAERCYAALGDVSKARYLRETNKIAADAAKNIGGDGMNHYKVRARMAIIEKQYKEAESVYLEQNNIDEAMEMYQELHKWDEAIEVAEAKGHPELENLKKNYYQWLMETNQEEAAGEMKEKEGDYMAALALYMKAGLPARAARLATSRDELISNKDIVSRIANALIKGEFFERAGDLFEKIRDHKYALDCYRKGQAYRRAVELARYAFPEDVVKLEEEWGDHLVAQKQLDAAINHYIEAGATMKAVEAAINSRQWHKAVQILEVVGDASIASRYYIKIAKHYASIGEYETAERFFVEADYTKEAIEMYNAAGKWEDAHRLAATCMKQEDVAALYIQQAQELETQGRYKEAERLYVTVEEPDLAITMYKKVRMYNDMVRLVKTYHKELLQDTHMHLAAELQNENNLRQAEHHYIEAKNWKEAVNMYRNNDSWDESYRVAKAHGGPNAAKQVAYLWAKSLGGDSAVKLLTKFGLLEAAIDYASENCAFDFAFELSRTAMKNKMPDIHLKYAMFLEDDGKFPEAEQQFIKANKPKEAVLMYVHNQDWDSAGRVAEEHDPDSIKDVLVGQARVAFEAKEYQKAESYLLRAQRPDAAVKYYKEADMWQDALRVCKEYLPHKLQQLQDDYDREMMDKTTRGADSLVQQAREWESSGEYARAVDCYVKVTPKHTSDNNLLQKCWVKAGELSLKFLTHDKGEAVVQIVGPRLVEIGKYTAAAELYLRVDMIKEAIDAFIDGEEWNKAKKVAKELEPRYEAYVDEKHTRHLKQQGNVDGIIAKDVVAGLDIYVEKGEWEKCIEIAEQQSSKVLDKYVALYSTHLIKENKVIKAMDLFVKHGAPAHPQNFNIYKRIVHDILNMRNLNVAESYRTWADLREMLFDLYENLAKSSEANSPQSEEFETMLIIVHYYAAKCASLSHSSLDTIACKLAVSLLRHTEIIPADKAFYEAGMLCKATGQENAAFVFLNRYLDLVEAIEEGSLDMMDNSDFQETDIPFEIPLPEKAHLPDDQHEEVKEWVLAVSMDQRVEQVLPMDDERGCYEASLIAPDTGIRSHPCVLTGYPVIRQRTEFKKPGRLANKEDWNKFIMATKVSHSVECQDVLRFIHEWCGPATSAGFNFQ</sequence>
<protein>
    <recommendedName>
        <fullName evidence="9">Intraflagellar transport protein 172 homolog</fullName>
    </recommendedName>
</protein>
<evidence type="ECO:0000313" key="13">
    <source>
        <dbReference type="Proteomes" id="UP000749559"/>
    </source>
</evidence>
<proteinExistence type="inferred from homology"/>
<feature type="domain" description="IF140/IFT172/WDR19 TPR" evidence="11">
    <location>
        <begin position="956"/>
        <end position="1220"/>
    </location>
</feature>
<evidence type="ECO:0000256" key="4">
    <source>
        <dbReference type="ARBA" id="ARBA00022737"/>
    </source>
</evidence>
<comment type="similarity">
    <text evidence="8">Belongs to the IFT172 family.</text>
</comment>
<gene>
    <name evidence="12" type="ORF">OFUS_LOCUS346</name>
</gene>
<dbReference type="PANTHER" id="PTHR15722">
    <property type="entry name" value="IFT140/172-RELATED"/>
    <property type="match status" value="1"/>
</dbReference>
<dbReference type="SMART" id="SM00320">
    <property type="entry name" value="WD40"/>
    <property type="match status" value="6"/>
</dbReference>
<reference evidence="12" key="1">
    <citation type="submission" date="2022-03" db="EMBL/GenBank/DDBJ databases">
        <authorList>
            <person name="Martin C."/>
        </authorList>
    </citation>
    <scope>NUCLEOTIDE SEQUENCE</scope>
</reference>
<dbReference type="InterPro" id="IPR016024">
    <property type="entry name" value="ARM-type_fold"/>
</dbReference>
<dbReference type="InterPro" id="IPR056168">
    <property type="entry name" value="TPR_IF140/IFT172/WDR19"/>
</dbReference>
<dbReference type="GO" id="GO:0042073">
    <property type="term" value="P:intraciliary transport"/>
    <property type="evidence" value="ECO:0007669"/>
    <property type="project" value="TreeGrafter"/>
</dbReference>
<dbReference type="SUPFAM" id="SSF48371">
    <property type="entry name" value="ARM repeat"/>
    <property type="match status" value="1"/>
</dbReference>
<dbReference type="Pfam" id="PF23387">
    <property type="entry name" value="TPR_IFT80_172"/>
    <property type="match status" value="1"/>
</dbReference>
<evidence type="ECO:0000256" key="9">
    <source>
        <dbReference type="ARBA" id="ARBA00073483"/>
    </source>
</evidence>
<dbReference type="SUPFAM" id="SSF48452">
    <property type="entry name" value="TPR-like"/>
    <property type="match status" value="1"/>
</dbReference>
<keyword evidence="6" id="KW-0969">Cilium</keyword>
<evidence type="ECO:0000256" key="1">
    <source>
        <dbReference type="ARBA" id="ARBA00004138"/>
    </source>
</evidence>
<dbReference type="InterPro" id="IPR036322">
    <property type="entry name" value="WD40_repeat_dom_sf"/>
</dbReference>
<dbReference type="Gene3D" id="2.130.10.10">
    <property type="entry name" value="YVTN repeat-like/Quinoprotein amine dehydrogenase"/>
    <property type="match status" value="2"/>
</dbReference>
<dbReference type="Proteomes" id="UP000749559">
    <property type="component" value="Unassembled WGS sequence"/>
</dbReference>